<dbReference type="RefSeq" id="WP_194109701.1">
    <property type="nucleotide sequence ID" value="NZ_JADFFL010000001.1"/>
</dbReference>
<sequence length="780" mass="88440">MTKLLTLLLAFAAALPAFGQELNVPKGKEFSYTTRVTGSGTRSYDIYNIYNFRSLGKNVNGDNVFECTLIKSANKDNADVKEYDLDTDDLRSAKFNNSGVLNSVAFLHKPFTVIINKYGKIVKMDGLEQIVNDAAVKWGLSAGMKQQLTSHSGTINYNIQQLFFQIPQQYTGAGNNWKTKDGTTYKISPTNISTITSVDLGQEVKQFQEVDKKKNTFIKINYVSGTFTGDRAVYILDAKTGLIQNSLKDRNFNADYSSVKNQVVDKSEQHIGSAGKYAPADTTWSDMAVTLSSFADALKTNGKPDITKLSAYFNANDKRFVTDTYYITQKLRVLGNMYDDDSLAKKIYDSTLFNTPDKYLHARHDNLYTALGSKFAKLSRGGQPQKAYETSKYFFDSEMIKFWLHEATSQTFLFNGENEAIERANNLELLRLMSADNEQGMRAVAKPLYLWASAKKDSTNTELLLQNIAQLNAMDERAMQRGKAGRYALLMYDMLLKRGKQAEAEKFLDITIGKLSKAVEDTLYKDRIQDRSLLAHAYYLKYQAEKTAGRTDALKNLSLAAQFSPSGPADKDRMMMMDRHFLKSKESYRQDLMEHLFALGNEKEALKAFAAHISAEPESLTEMKALYESKFPGKNFKTAFQNDVVASWDTAPEFELKDWKDKDHQLKEYLNKWIVIDFWGTWCGPCQEEAPGINQFNNALSDDPNAAFLSIACKDWPDHVTTFMNKFNYTFPVLMSDNKIEHKFKVDGYPYKVLVSPTGKYITLERGKDWKKILKTFSSI</sequence>
<dbReference type="GO" id="GO:0017004">
    <property type="term" value="P:cytochrome complex assembly"/>
    <property type="evidence" value="ECO:0007669"/>
    <property type="project" value="UniProtKB-KW"/>
</dbReference>
<feature type="signal peptide" evidence="5">
    <location>
        <begin position="1"/>
        <end position="19"/>
    </location>
</feature>
<dbReference type="PANTHER" id="PTHR42852:SF6">
    <property type="entry name" value="THIOL:DISULFIDE INTERCHANGE PROTEIN DSBE"/>
    <property type="match status" value="1"/>
</dbReference>
<dbReference type="GO" id="GO:0016209">
    <property type="term" value="F:antioxidant activity"/>
    <property type="evidence" value="ECO:0007669"/>
    <property type="project" value="InterPro"/>
</dbReference>
<proteinExistence type="predicted"/>
<dbReference type="Pfam" id="PF19777">
    <property type="entry name" value="DUF6263"/>
    <property type="match status" value="1"/>
</dbReference>
<evidence type="ECO:0000259" key="6">
    <source>
        <dbReference type="PROSITE" id="PS51352"/>
    </source>
</evidence>
<dbReference type="InterPro" id="IPR046230">
    <property type="entry name" value="DUF6263"/>
</dbReference>
<evidence type="ECO:0000313" key="7">
    <source>
        <dbReference type="EMBL" id="MBE9660502.1"/>
    </source>
</evidence>
<keyword evidence="5" id="KW-0732">Signal</keyword>
<evidence type="ECO:0000256" key="3">
    <source>
        <dbReference type="ARBA" id="ARBA00023157"/>
    </source>
</evidence>
<comment type="caution">
    <text evidence="7">The sequence shown here is derived from an EMBL/GenBank/DDBJ whole genome shotgun (WGS) entry which is preliminary data.</text>
</comment>
<evidence type="ECO:0000313" key="8">
    <source>
        <dbReference type="Proteomes" id="UP000622475"/>
    </source>
</evidence>
<evidence type="ECO:0000256" key="1">
    <source>
        <dbReference type="ARBA" id="ARBA00004196"/>
    </source>
</evidence>
<comment type="subcellular location">
    <subcellularLocation>
        <location evidence="1">Cell envelope</location>
    </subcellularLocation>
</comment>
<dbReference type="AlphaFoldDB" id="A0A929PVV8"/>
<dbReference type="EMBL" id="JADFFL010000001">
    <property type="protein sequence ID" value="MBE9660502.1"/>
    <property type="molecule type" value="Genomic_DNA"/>
</dbReference>
<dbReference type="InterPro" id="IPR013766">
    <property type="entry name" value="Thioredoxin_domain"/>
</dbReference>
<organism evidence="7 8">
    <name type="scientific">Mucilaginibacter myungsuensis</name>
    <dbReference type="NCBI Taxonomy" id="649104"/>
    <lineage>
        <taxon>Bacteria</taxon>
        <taxon>Pseudomonadati</taxon>
        <taxon>Bacteroidota</taxon>
        <taxon>Sphingobacteriia</taxon>
        <taxon>Sphingobacteriales</taxon>
        <taxon>Sphingobacteriaceae</taxon>
        <taxon>Mucilaginibacter</taxon>
    </lineage>
</organism>
<dbReference type="GO" id="GO:0030313">
    <property type="term" value="C:cell envelope"/>
    <property type="evidence" value="ECO:0007669"/>
    <property type="project" value="UniProtKB-SubCell"/>
</dbReference>
<keyword evidence="8" id="KW-1185">Reference proteome</keyword>
<dbReference type="InterPro" id="IPR000866">
    <property type="entry name" value="AhpC/TSA"/>
</dbReference>
<feature type="domain" description="Thioredoxin" evidence="6">
    <location>
        <begin position="645"/>
        <end position="780"/>
    </location>
</feature>
<protein>
    <submittedName>
        <fullName evidence="7">Redoxin domain-containing protein</fullName>
    </submittedName>
</protein>
<evidence type="ECO:0000256" key="4">
    <source>
        <dbReference type="ARBA" id="ARBA00023284"/>
    </source>
</evidence>
<evidence type="ECO:0000256" key="5">
    <source>
        <dbReference type="SAM" id="SignalP"/>
    </source>
</evidence>
<dbReference type="InterPro" id="IPR017937">
    <property type="entry name" value="Thioredoxin_CS"/>
</dbReference>
<dbReference type="SUPFAM" id="SSF52833">
    <property type="entry name" value="Thioredoxin-like"/>
    <property type="match status" value="1"/>
</dbReference>
<keyword evidence="2" id="KW-0201">Cytochrome c-type biogenesis</keyword>
<dbReference type="Pfam" id="PF00578">
    <property type="entry name" value="AhpC-TSA"/>
    <property type="match status" value="1"/>
</dbReference>
<gene>
    <name evidence="7" type="ORF">IRJ16_01265</name>
</gene>
<keyword evidence="3" id="KW-1015">Disulfide bond</keyword>
<dbReference type="GO" id="GO:0016491">
    <property type="term" value="F:oxidoreductase activity"/>
    <property type="evidence" value="ECO:0007669"/>
    <property type="project" value="InterPro"/>
</dbReference>
<reference evidence="7" key="1">
    <citation type="submission" date="2020-10" db="EMBL/GenBank/DDBJ databases">
        <title>Mucilaginibacter mali sp. nov., isolated from rhizosphere soil of apple orchard.</title>
        <authorList>
            <person name="Lee J.-S."/>
            <person name="Kim H.S."/>
            <person name="Kim J.-S."/>
        </authorList>
    </citation>
    <scope>NUCLEOTIDE SEQUENCE</scope>
    <source>
        <strain evidence="7">KCTC 22746</strain>
    </source>
</reference>
<dbReference type="PROSITE" id="PS51352">
    <property type="entry name" value="THIOREDOXIN_2"/>
    <property type="match status" value="1"/>
</dbReference>
<accession>A0A929PVV8</accession>
<dbReference type="Proteomes" id="UP000622475">
    <property type="component" value="Unassembled WGS sequence"/>
</dbReference>
<dbReference type="CDD" id="cd02966">
    <property type="entry name" value="TlpA_like_family"/>
    <property type="match status" value="1"/>
</dbReference>
<keyword evidence="4" id="KW-0676">Redox-active center</keyword>
<feature type="chain" id="PRO_5037472462" evidence="5">
    <location>
        <begin position="20"/>
        <end position="780"/>
    </location>
</feature>
<name>A0A929PVV8_9SPHI</name>
<dbReference type="Gene3D" id="3.40.30.10">
    <property type="entry name" value="Glutaredoxin"/>
    <property type="match status" value="1"/>
</dbReference>
<dbReference type="InterPro" id="IPR050553">
    <property type="entry name" value="Thioredoxin_ResA/DsbE_sf"/>
</dbReference>
<dbReference type="PROSITE" id="PS00194">
    <property type="entry name" value="THIOREDOXIN_1"/>
    <property type="match status" value="1"/>
</dbReference>
<evidence type="ECO:0000256" key="2">
    <source>
        <dbReference type="ARBA" id="ARBA00022748"/>
    </source>
</evidence>
<dbReference type="InterPro" id="IPR036249">
    <property type="entry name" value="Thioredoxin-like_sf"/>
</dbReference>
<dbReference type="PANTHER" id="PTHR42852">
    <property type="entry name" value="THIOL:DISULFIDE INTERCHANGE PROTEIN DSBE"/>
    <property type="match status" value="1"/>
</dbReference>